<evidence type="ECO:0000256" key="1">
    <source>
        <dbReference type="SAM" id="MobiDB-lite"/>
    </source>
</evidence>
<dbReference type="EMBL" id="JAKFHA010000072">
    <property type="protein sequence ID" value="MCF2534002.1"/>
    <property type="molecule type" value="Genomic_DNA"/>
</dbReference>
<protein>
    <submittedName>
        <fullName evidence="2">Helix-turn-helix domain-containing protein</fullName>
    </submittedName>
</protein>
<dbReference type="Proteomes" id="UP001165378">
    <property type="component" value="Unassembled WGS sequence"/>
</dbReference>
<evidence type="ECO:0000313" key="2">
    <source>
        <dbReference type="EMBL" id="MCF2534002.1"/>
    </source>
</evidence>
<reference evidence="2" key="1">
    <citation type="submission" date="2022-01" db="EMBL/GenBank/DDBJ databases">
        <title>Genome-Based Taxonomic Classification of the Phylum Actinobacteria.</title>
        <authorList>
            <person name="Gao Y."/>
        </authorList>
    </citation>
    <scope>NUCLEOTIDE SEQUENCE</scope>
    <source>
        <strain evidence="2">KLBMP 8922</strain>
    </source>
</reference>
<sequence>MTARLLYRLVFHVSQWLALFARSAAAKDAEILVLRHEVAVLRRANPKPRLSWPDRALLSALAKVLPKALRAHRIVTPGTLLRWLHRLVVARWRQPRPPGRPPLPEDVVALIVRFATENGTWGVVRIQGELRRLGHHVAASTFRRILRARKVPPPGRRDDAWRTFLRAQADSLLAIDFFHVDTVTLKRIYAAFVIEPGTRRVRLLGVTAHRPAPGPRRPPATSPPTLRTPGTGSPTSSVTGTRSSLPPSTRSWPRSASAPSSPHPRRRA</sequence>
<proteinExistence type="predicted"/>
<comment type="caution">
    <text evidence="2">The sequence shown here is derived from an EMBL/GenBank/DDBJ whole genome shotgun (WGS) entry which is preliminary data.</text>
</comment>
<feature type="compositionally biased region" description="Low complexity" evidence="1">
    <location>
        <begin position="223"/>
        <end position="260"/>
    </location>
</feature>
<name>A0AA41U7G0_9ACTN</name>
<dbReference type="RefSeq" id="WP_235058795.1">
    <property type="nucleotide sequence ID" value="NZ_JAKFHA010000072.1"/>
</dbReference>
<evidence type="ECO:0000313" key="3">
    <source>
        <dbReference type="Proteomes" id="UP001165378"/>
    </source>
</evidence>
<dbReference type="InterPro" id="IPR009057">
    <property type="entry name" value="Homeodomain-like_sf"/>
</dbReference>
<feature type="compositionally biased region" description="Pro residues" evidence="1">
    <location>
        <begin position="212"/>
        <end position="222"/>
    </location>
</feature>
<keyword evidence="3" id="KW-1185">Reference proteome</keyword>
<feature type="region of interest" description="Disordered" evidence="1">
    <location>
        <begin position="207"/>
        <end position="268"/>
    </location>
</feature>
<organism evidence="2 3">
    <name type="scientific">Yinghuangia soli</name>
    <dbReference type="NCBI Taxonomy" id="2908204"/>
    <lineage>
        <taxon>Bacteria</taxon>
        <taxon>Bacillati</taxon>
        <taxon>Actinomycetota</taxon>
        <taxon>Actinomycetes</taxon>
        <taxon>Kitasatosporales</taxon>
        <taxon>Streptomycetaceae</taxon>
        <taxon>Yinghuangia</taxon>
    </lineage>
</organism>
<dbReference type="Pfam" id="PF13565">
    <property type="entry name" value="HTH_32"/>
    <property type="match status" value="1"/>
</dbReference>
<dbReference type="SUPFAM" id="SSF46689">
    <property type="entry name" value="Homeodomain-like"/>
    <property type="match status" value="1"/>
</dbReference>
<gene>
    <name evidence="2" type="ORF">LZ495_43220</name>
</gene>
<dbReference type="AlphaFoldDB" id="A0AA41U7G0"/>
<accession>A0AA41U7G0</accession>